<evidence type="ECO:0000256" key="1">
    <source>
        <dbReference type="SAM" id="Coils"/>
    </source>
</evidence>
<feature type="region of interest" description="Disordered" evidence="2">
    <location>
        <begin position="1"/>
        <end position="38"/>
    </location>
</feature>
<evidence type="ECO:0000256" key="2">
    <source>
        <dbReference type="SAM" id="MobiDB-lite"/>
    </source>
</evidence>
<feature type="compositionally biased region" description="Basic and acidic residues" evidence="2">
    <location>
        <begin position="92"/>
        <end position="110"/>
    </location>
</feature>
<dbReference type="AlphaFoldDB" id="A0A8T8SNE4"/>
<reference evidence="3" key="2">
    <citation type="journal article" date="2019" name="IMA Fungus">
        <title>Genome sequencing and comparison of five Tilletia species to identify candidate genes for the detection of regulated species infecting wheat.</title>
        <authorList>
            <person name="Nguyen H.D.T."/>
            <person name="Sultana T."/>
            <person name="Kesanakurti P."/>
            <person name="Hambleton S."/>
        </authorList>
    </citation>
    <scope>NUCLEOTIDE SEQUENCE</scope>
    <source>
        <strain evidence="3">DAOMC 236416</strain>
    </source>
</reference>
<evidence type="ECO:0000313" key="4">
    <source>
        <dbReference type="Proteomes" id="UP000077521"/>
    </source>
</evidence>
<dbReference type="Proteomes" id="UP000077521">
    <property type="component" value="Unassembled WGS sequence"/>
</dbReference>
<evidence type="ECO:0000313" key="3">
    <source>
        <dbReference type="EMBL" id="KAE8244090.1"/>
    </source>
</evidence>
<protein>
    <submittedName>
        <fullName evidence="3">Uncharacterized protein</fullName>
    </submittedName>
</protein>
<gene>
    <name evidence="3" type="ORF">A4X13_0g6824</name>
</gene>
<dbReference type="EMBL" id="LWDF02000710">
    <property type="protein sequence ID" value="KAE8244090.1"/>
    <property type="molecule type" value="Genomic_DNA"/>
</dbReference>
<keyword evidence="4" id="KW-1185">Reference proteome</keyword>
<organism evidence="3 4">
    <name type="scientific">Tilletia indica</name>
    <dbReference type="NCBI Taxonomy" id="43049"/>
    <lineage>
        <taxon>Eukaryota</taxon>
        <taxon>Fungi</taxon>
        <taxon>Dikarya</taxon>
        <taxon>Basidiomycota</taxon>
        <taxon>Ustilaginomycotina</taxon>
        <taxon>Exobasidiomycetes</taxon>
        <taxon>Tilletiales</taxon>
        <taxon>Tilletiaceae</taxon>
        <taxon>Tilletia</taxon>
    </lineage>
</organism>
<feature type="coiled-coil region" evidence="1">
    <location>
        <begin position="54"/>
        <end position="88"/>
    </location>
</feature>
<name>A0A8T8SNE4_9BASI</name>
<proteinExistence type="predicted"/>
<sequence length="194" mass="21883">MPDFSGKRKASDRRTPSPGPSQPRMTRSKRAGTSLSFTQLDFQTNPETAASAFFGQAARTAQVAEQTAKELEEQLQTIKTELITVKRAQSGQDRRVKEADGMLEEERREWAEERREWAEQVRWLREECEEKDVLIKQVADNLTAQAARLRCCAAIARTPRKSPFSIEVQGSLKTGASATFTWSLSPTVDNPPRR</sequence>
<reference evidence="3" key="1">
    <citation type="submission" date="2016-04" db="EMBL/GenBank/DDBJ databases">
        <authorList>
            <person name="Nguyen H.D."/>
            <person name="Samba Siva P."/>
            <person name="Cullis J."/>
            <person name="Levesque C.A."/>
            <person name="Hambleton S."/>
        </authorList>
    </citation>
    <scope>NUCLEOTIDE SEQUENCE</scope>
    <source>
        <strain evidence="3">DAOMC 236416</strain>
    </source>
</reference>
<keyword evidence="1" id="KW-0175">Coiled coil</keyword>
<comment type="caution">
    <text evidence="3">The sequence shown here is derived from an EMBL/GenBank/DDBJ whole genome shotgun (WGS) entry which is preliminary data.</text>
</comment>
<feature type="region of interest" description="Disordered" evidence="2">
    <location>
        <begin position="88"/>
        <end position="110"/>
    </location>
</feature>
<accession>A0A8T8SNE4</accession>